<evidence type="ECO:0000256" key="4">
    <source>
        <dbReference type="ARBA" id="ARBA00022989"/>
    </source>
</evidence>
<dbReference type="HOGENOM" id="CLU_000445_107_27_0"/>
<reference evidence="14" key="1">
    <citation type="submission" date="2011-04" db="EMBL/GenBank/DDBJ databases">
        <title>The complete genome of Thermodesulfatator indicus DSM 15286.</title>
        <authorList>
            <person name="Lucas S."/>
            <person name="Copeland A."/>
            <person name="Lapidus A."/>
            <person name="Bruce D."/>
            <person name="Goodwin L."/>
            <person name="Pitluck S."/>
            <person name="Peters L."/>
            <person name="Kyrpides N."/>
            <person name="Mavromatis K."/>
            <person name="Pagani I."/>
            <person name="Ivanova N."/>
            <person name="Saunders L."/>
            <person name="Detter J.C."/>
            <person name="Tapia R."/>
            <person name="Han C."/>
            <person name="Land M."/>
            <person name="Hauser L."/>
            <person name="Markowitz V."/>
            <person name="Cheng J.-F."/>
            <person name="Hugenholtz P."/>
            <person name="Woyke T."/>
            <person name="Wu D."/>
            <person name="Spring S."/>
            <person name="Schroeder M."/>
            <person name="Brambilla E."/>
            <person name="Klenk H.-P."/>
            <person name="Eisen J.A."/>
        </authorList>
    </citation>
    <scope>NUCLEOTIDE SEQUENCE [LARGE SCALE GENOMIC DNA]</scope>
    <source>
        <strain evidence="14">DSM 15286 / JCM 11887 / CIR29812</strain>
    </source>
</reference>
<evidence type="ECO:0000259" key="11">
    <source>
        <dbReference type="PROSITE" id="PS50192"/>
    </source>
</evidence>
<evidence type="ECO:0000313" key="14">
    <source>
        <dbReference type="Proteomes" id="UP000006793"/>
    </source>
</evidence>
<dbReference type="Pfam" id="PF00672">
    <property type="entry name" value="HAMP"/>
    <property type="match status" value="1"/>
</dbReference>
<evidence type="ECO:0000256" key="9">
    <source>
        <dbReference type="SAM" id="Phobius"/>
    </source>
</evidence>
<evidence type="ECO:0000256" key="1">
    <source>
        <dbReference type="ARBA" id="ARBA00004429"/>
    </source>
</evidence>
<feature type="domain" description="HAMP" evidence="12">
    <location>
        <begin position="184"/>
        <end position="236"/>
    </location>
</feature>
<dbReference type="PANTHER" id="PTHR32089">
    <property type="entry name" value="METHYL-ACCEPTING CHEMOTAXIS PROTEIN MCPB"/>
    <property type="match status" value="1"/>
</dbReference>
<keyword evidence="5 9" id="KW-0472">Membrane</keyword>
<dbReference type="Pfam" id="PF00015">
    <property type="entry name" value="MCPsignal"/>
    <property type="match status" value="1"/>
</dbReference>
<evidence type="ECO:0000256" key="5">
    <source>
        <dbReference type="ARBA" id="ARBA00023136"/>
    </source>
</evidence>
<keyword evidence="14" id="KW-1185">Reference proteome</keyword>
<dbReference type="SUPFAM" id="SSF58104">
    <property type="entry name" value="Methyl-accepting chemotaxis protein (MCP) signaling domain"/>
    <property type="match status" value="1"/>
</dbReference>
<evidence type="ECO:0000256" key="7">
    <source>
        <dbReference type="ARBA" id="ARBA00029447"/>
    </source>
</evidence>
<dbReference type="InterPro" id="IPR000727">
    <property type="entry name" value="T_SNARE_dom"/>
</dbReference>
<dbReference type="InterPro" id="IPR003660">
    <property type="entry name" value="HAMP_dom"/>
</dbReference>
<dbReference type="Gene3D" id="1.10.287.950">
    <property type="entry name" value="Methyl-accepting chemotaxis protein"/>
    <property type="match status" value="1"/>
</dbReference>
<name>F8ADQ6_THEID</name>
<dbReference type="SMART" id="SM00283">
    <property type="entry name" value="MA"/>
    <property type="match status" value="1"/>
</dbReference>
<dbReference type="GO" id="GO:0005886">
    <property type="term" value="C:plasma membrane"/>
    <property type="evidence" value="ECO:0007669"/>
    <property type="project" value="UniProtKB-SubCell"/>
</dbReference>
<dbReference type="OrthoDB" id="9816519at2"/>
<evidence type="ECO:0000256" key="3">
    <source>
        <dbReference type="ARBA" id="ARBA00022692"/>
    </source>
</evidence>
<dbReference type="PROSITE" id="PS50885">
    <property type="entry name" value="HAMP"/>
    <property type="match status" value="1"/>
</dbReference>
<dbReference type="InterPro" id="IPR004089">
    <property type="entry name" value="MCPsignal_dom"/>
</dbReference>
<dbReference type="InParanoid" id="F8ADQ6"/>
<dbReference type="PANTHER" id="PTHR32089:SF112">
    <property type="entry name" value="LYSOZYME-LIKE PROTEIN-RELATED"/>
    <property type="match status" value="1"/>
</dbReference>
<evidence type="ECO:0000259" key="12">
    <source>
        <dbReference type="PROSITE" id="PS50885"/>
    </source>
</evidence>
<evidence type="ECO:0000256" key="2">
    <source>
        <dbReference type="ARBA" id="ARBA00022519"/>
    </source>
</evidence>
<evidence type="ECO:0000313" key="13">
    <source>
        <dbReference type="EMBL" id="AEH46014.1"/>
    </source>
</evidence>
<dbReference type="PROSITE" id="PS50192">
    <property type="entry name" value="T_SNARE"/>
    <property type="match status" value="1"/>
</dbReference>
<feature type="transmembrane region" description="Helical" evidence="9">
    <location>
        <begin position="162"/>
        <end position="182"/>
    </location>
</feature>
<dbReference type="eggNOG" id="COG0840">
    <property type="taxonomic scope" value="Bacteria"/>
</dbReference>
<evidence type="ECO:0000256" key="8">
    <source>
        <dbReference type="PROSITE-ProRule" id="PRU00284"/>
    </source>
</evidence>
<dbReference type="PROSITE" id="PS50111">
    <property type="entry name" value="CHEMOTAXIS_TRANSDUC_2"/>
    <property type="match status" value="1"/>
</dbReference>
<dbReference type="PaxDb" id="667014-Thein_2166"/>
<dbReference type="InterPro" id="IPR029095">
    <property type="entry name" value="NarX-like_N"/>
</dbReference>
<keyword evidence="3 9" id="KW-0812">Transmembrane</keyword>
<dbReference type="GO" id="GO:0004888">
    <property type="term" value="F:transmembrane signaling receptor activity"/>
    <property type="evidence" value="ECO:0007669"/>
    <property type="project" value="InterPro"/>
</dbReference>
<reference evidence="13 14" key="2">
    <citation type="journal article" date="2012" name="Stand. Genomic Sci.">
        <title>Complete genome sequence of the thermophilic sulfate-reducing ocean bacterium Thermodesulfatator indicus type strain (CIR29812(T)).</title>
        <authorList>
            <person name="Anderson I."/>
            <person name="Saunders E."/>
            <person name="Lapidus A."/>
            <person name="Nolan M."/>
            <person name="Lucas S."/>
            <person name="Tice H."/>
            <person name="Del Rio T.G."/>
            <person name="Cheng J.F."/>
            <person name="Han C."/>
            <person name="Tapia R."/>
            <person name="Goodwin L.A."/>
            <person name="Pitluck S."/>
            <person name="Liolios K."/>
            <person name="Mavromatis K."/>
            <person name="Pagani I."/>
            <person name="Ivanova N."/>
            <person name="Mikhailova N."/>
            <person name="Pati A."/>
            <person name="Chen A."/>
            <person name="Palaniappan K."/>
            <person name="Land M."/>
            <person name="Hauser L."/>
            <person name="Jeffries C.D."/>
            <person name="Chang Y.J."/>
            <person name="Brambilla E.M."/>
            <person name="Rohde M."/>
            <person name="Spring S."/>
            <person name="Goker M."/>
            <person name="Detter J.C."/>
            <person name="Woyke T."/>
            <person name="Bristow J."/>
            <person name="Eisen J.A."/>
            <person name="Markowitz V."/>
            <person name="Hugenholtz P."/>
            <person name="Kyrpides N.C."/>
            <person name="Klenk H.P."/>
        </authorList>
    </citation>
    <scope>NUCLEOTIDE SEQUENCE [LARGE SCALE GENOMIC DNA]</scope>
    <source>
        <strain evidence="14">DSM 15286 / JCM 11887 / CIR29812</strain>
    </source>
</reference>
<dbReference type="Pfam" id="PF13675">
    <property type="entry name" value="PilJ"/>
    <property type="match status" value="1"/>
</dbReference>
<dbReference type="CDD" id="cd06225">
    <property type="entry name" value="HAMP"/>
    <property type="match status" value="1"/>
</dbReference>
<keyword evidence="6 8" id="KW-0807">Transducer</keyword>
<gene>
    <name evidence="13" type="ordered locus">Thein_2166</name>
</gene>
<evidence type="ECO:0000259" key="10">
    <source>
        <dbReference type="PROSITE" id="PS50111"/>
    </source>
</evidence>
<comment type="subcellular location">
    <subcellularLocation>
        <location evidence="1">Cell inner membrane</location>
        <topology evidence="1">Multi-pass membrane protein</topology>
    </subcellularLocation>
</comment>
<dbReference type="GO" id="GO:0007165">
    <property type="term" value="P:signal transduction"/>
    <property type="evidence" value="ECO:0007669"/>
    <property type="project" value="UniProtKB-KW"/>
</dbReference>
<comment type="similarity">
    <text evidence="7">Belongs to the methyl-accepting chemotaxis (MCP) protein family.</text>
</comment>
<dbReference type="InterPro" id="IPR004090">
    <property type="entry name" value="Chemotax_Me-accpt_rcpt"/>
</dbReference>
<dbReference type="RefSeq" id="WP_013908753.1">
    <property type="nucleotide sequence ID" value="NC_015681.1"/>
</dbReference>
<dbReference type="FunCoup" id="F8ADQ6">
    <property type="interactions" value="216"/>
</dbReference>
<dbReference type="STRING" id="667014.Thein_2166"/>
<dbReference type="GO" id="GO:0006935">
    <property type="term" value="P:chemotaxis"/>
    <property type="evidence" value="ECO:0007669"/>
    <property type="project" value="InterPro"/>
</dbReference>
<dbReference type="PRINTS" id="PR00260">
    <property type="entry name" value="CHEMTRNSDUCR"/>
</dbReference>
<dbReference type="Proteomes" id="UP000006793">
    <property type="component" value="Chromosome"/>
</dbReference>
<keyword evidence="2" id="KW-0997">Cell inner membrane</keyword>
<feature type="domain" description="Methyl-accepting transducer" evidence="10">
    <location>
        <begin position="241"/>
        <end position="470"/>
    </location>
</feature>
<dbReference type="AlphaFoldDB" id="F8ADQ6"/>
<dbReference type="EMBL" id="CP002683">
    <property type="protein sequence ID" value="AEH46014.1"/>
    <property type="molecule type" value="Genomic_DNA"/>
</dbReference>
<evidence type="ECO:0000256" key="6">
    <source>
        <dbReference type="ARBA" id="ARBA00023224"/>
    </source>
</evidence>
<dbReference type="SMART" id="SM00304">
    <property type="entry name" value="HAMP"/>
    <property type="match status" value="2"/>
</dbReference>
<proteinExistence type="inferred from homology"/>
<accession>F8ADQ6</accession>
<protein>
    <submittedName>
        <fullName evidence="13">Methyl-accepting chemotaxis sensory transducer</fullName>
    </submittedName>
</protein>
<feature type="domain" description="T-SNARE coiled-coil homology" evidence="11">
    <location>
        <begin position="400"/>
        <end position="462"/>
    </location>
</feature>
<keyword evidence="4 9" id="KW-1133">Transmembrane helix</keyword>
<feature type="transmembrane region" description="Helical" evidence="9">
    <location>
        <begin position="12"/>
        <end position="32"/>
    </location>
</feature>
<sequence length="499" mass="54894">MKLNTIKARVQAIIVIMFVLSILNALVVFVVIQKNHSDALYVNVSGFQRTLCQQIVKDLLSQDFIGAKKKADSFDKHLKAIKNGDPDFGLAPMEDPKVLASWEKLNQAWQKFKSSLDLYLKTKDPNALKYIMDHNLEILSLANDLTNKLEERAVAGLKRLRVYQIIISGISIVMLMIIWWLAKTKIITPIEQAVALVTRISEGDFTVKFPKLTNDEIGRLLSSLKGMTDRLRVTIGSVIESSDRVYNASQEIYRAGEEVAEHTQNLAQEGKAVKEAEEVINKNIKAVSAASDQMVEAITEISKNTSEAAHIANDAVIKAQETNEIVNKLSISSEEIGEVVNLIQSIAEQTNLLALNATIEAARAGEAGKGFAVVAGEVKELSRQTTQATEKITRKIQAIQTDARASVKAIEEITEIISRINDISNMIASAVEEQTAMMGEISQAANMSAESADQIKEKVEKMSVAIQETAEKGLKSKALSEEMITLAGRLKELASKFKV</sequence>
<organism evidence="13 14">
    <name type="scientific">Thermodesulfatator indicus (strain DSM 15286 / JCM 11887 / CIR29812)</name>
    <dbReference type="NCBI Taxonomy" id="667014"/>
    <lineage>
        <taxon>Bacteria</taxon>
        <taxon>Pseudomonadati</taxon>
        <taxon>Thermodesulfobacteriota</taxon>
        <taxon>Thermodesulfobacteria</taxon>
        <taxon>Thermodesulfobacteriales</taxon>
        <taxon>Thermodesulfatatoraceae</taxon>
        <taxon>Thermodesulfatator</taxon>
    </lineage>
</organism>
<keyword evidence="2" id="KW-1003">Cell membrane</keyword>
<dbReference type="KEGG" id="tid:Thein_2166"/>